<organism evidence="1">
    <name type="scientific">Thermosphaera aggregans</name>
    <dbReference type="NCBI Taxonomy" id="54254"/>
    <lineage>
        <taxon>Archaea</taxon>
        <taxon>Thermoproteota</taxon>
        <taxon>Thermoprotei</taxon>
        <taxon>Desulfurococcales</taxon>
        <taxon>Desulfurococcaceae</taxon>
        <taxon>Thermosphaera</taxon>
    </lineage>
</organism>
<dbReference type="AlphaFoldDB" id="A0A7C2BK15"/>
<sequence>MSSRNRLKLSDRRDVELKTLHILSLLKMKGFSPVVMGEGFVNPLELHTTQTHIEADKLGLVLQKALFESYDVPIITVVGKHAQKYIIDGHHRALVYLWMRKHVRAVLINTPGYEPTFSTPLYKVKFVNPVDTPEHLLIWRHMVNTIHFLEELHGRIAKVWFEDIRIEKLKPTQMLLGRSLDKEVRIGEPILVYRSNSSYYVLDGHKRVCLSLLKKLSVIPSIVFTLDDFEIGIIKQAQIMGVAFSEDSCKKMFA</sequence>
<dbReference type="InterPro" id="IPR036086">
    <property type="entry name" value="ParB/Sulfiredoxin_sf"/>
</dbReference>
<evidence type="ECO:0000313" key="1">
    <source>
        <dbReference type="EMBL" id="HEF87012.1"/>
    </source>
</evidence>
<reference evidence="1" key="1">
    <citation type="journal article" date="2020" name="mSystems">
        <title>Genome- and Community-Level Interaction Insights into Carbon Utilization and Element Cycling Functions of Hydrothermarchaeota in Hydrothermal Sediment.</title>
        <authorList>
            <person name="Zhou Z."/>
            <person name="Liu Y."/>
            <person name="Xu W."/>
            <person name="Pan J."/>
            <person name="Luo Z.H."/>
            <person name="Li M."/>
        </authorList>
    </citation>
    <scope>NUCLEOTIDE SEQUENCE [LARGE SCALE GENOMIC DNA]</scope>
    <source>
        <strain evidence="1">SpSt-23</strain>
    </source>
</reference>
<name>A0A7C2BK15_9CREN</name>
<dbReference type="SUPFAM" id="SSF110849">
    <property type="entry name" value="ParB/Sulfiredoxin"/>
    <property type="match status" value="2"/>
</dbReference>
<evidence type="ECO:0008006" key="2">
    <source>
        <dbReference type="Google" id="ProtNLM"/>
    </source>
</evidence>
<gene>
    <name evidence="1" type="ORF">ENP55_01635</name>
</gene>
<accession>A0A7C2BK15</accession>
<dbReference type="EMBL" id="DSJT01000005">
    <property type="protein sequence ID" value="HEF87012.1"/>
    <property type="molecule type" value="Genomic_DNA"/>
</dbReference>
<dbReference type="Gene3D" id="3.90.1530.10">
    <property type="entry name" value="Conserved hypothetical protein from pyrococcus furiosus pfu- 392566-001, ParB domain"/>
    <property type="match status" value="1"/>
</dbReference>
<proteinExistence type="predicted"/>
<protein>
    <recommendedName>
        <fullName evidence="2">ParB/Sulfiredoxin domain-containing protein</fullName>
    </recommendedName>
</protein>
<comment type="caution">
    <text evidence="1">The sequence shown here is derived from an EMBL/GenBank/DDBJ whole genome shotgun (WGS) entry which is preliminary data.</text>
</comment>